<dbReference type="InterPro" id="IPR027482">
    <property type="entry name" value="Sec1-like_dom2"/>
</dbReference>
<dbReference type="GO" id="GO:0016192">
    <property type="term" value="P:vesicle-mediated transport"/>
    <property type="evidence" value="ECO:0007669"/>
    <property type="project" value="InterPro"/>
</dbReference>
<dbReference type="Pfam" id="PF00995">
    <property type="entry name" value="Sec1"/>
    <property type="match status" value="1"/>
</dbReference>
<dbReference type="EMBL" id="UZAM01008381">
    <property type="protein sequence ID" value="VDP04672.1"/>
    <property type="molecule type" value="Genomic_DNA"/>
</dbReference>
<dbReference type="PANTHER" id="PTHR11679">
    <property type="entry name" value="VESICLE PROTEIN SORTING-ASSOCIATED"/>
    <property type="match status" value="1"/>
</dbReference>
<dbReference type="AlphaFoldDB" id="A0A183ILN6"/>
<evidence type="ECO:0000313" key="4">
    <source>
        <dbReference type="WBParaSite" id="SBAD_0000472401-mRNA-1"/>
    </source>
</evidence>
<dbReference type="InterPro" id="IPR036045">
    <property type="entry name" value="Sec1-like_sf"/>
</dbReference>
<keyword evidence="3" id="KW-1185">Reference proteome</keyword>
<evidence type="ECO:0000256" key="1">
    <source>
        <dbReference type="ARBA" id="ARBA00009884"/>
    </source>
</evidence>
<dbReference type="Gene3D" id="1.25.40.60">
    <property type="match status" value="1"/>
</dbReference>
<gene>
    <name evidence="2" type="ORF">SBAD_LOCUS4532</name>
</gene>
<reference evidence="4" key="1">
    <citation type="submission" date="2016-06" db="UniProtKB">
        <authorList>
            <consortium name="WormBaseParasite"/>
        </authorList>
    </citation>
    <scope>IDENTIFICATION</scope>
</reference>
<dbReference type="Gene3D" id="3.90.830.10">
    <property type="entry name" value="Syntaxin Binding Protein 1, Chain A, domain 2"/>
    <property type="match status" value="1"/>
</dbReference>
<organism evidence="4">
    <name type="scientific">Soboliphyme baturini</name>
    <dbReference type="NCBI Taxonomy" id="241478"/>
    <lineage>
        <taxon>Eukaryota</taxon>
        <taxon>Metazoa</taxon>
        <taxon>Ecdysozoa</taxon>
        <taxon>Nematoda</taxon>
        <taxon>Enoplea</taxon>
        <taxon>Dorylaimia</taxon>
        <taxon>Dioctophymatida</taxon>
        <taxon>Dioctophymatoidea</taxon>
        <taxon>Soboliphymatidae</taxon>
        <taxon>Soboliphyme</taxon>
    </lineage>
</organism>
<dbReference type="InterPro" id="IPR043127">
    <property type="entry name" value="Sec-1-like_dom3a"/>
</dbReference>
<evidence type="ECO:0000313" key="2">
    <source>
        <dbReference type="EMBL" id="VDP04672.1"/>
    </source>
</evidence>
<dbReference type="SUPFAM" id="SSF56815">
    <property type="entry name" value="Sec1/munc18-like (SM) proteins"/>
    <property type="match status" value="1"/>
</dbReference>
<reference evidence="2 3" key="2">
    <citation type="submission" date="2018-11" db="EMBL/GenBank/DDBJ databases">
        <authorList>
            <consortium name="Pathogen Informatics"/>
        </authorList>
    </citation>
    <scope>NUCLEOTIDE SEQUENCE [LARGE SCALE GENOMIC DNA]</scope>
</reference>
<dbReference type="Gene3D" id="3.40.50.2060">
    <property type="match status" value="1"/>
</dbReference>
<dbReference type="Proteomes" id="UP000270296">
    <property type="component" value="Unassembled WGS sequence"/>
</dbReference>
<dbReference type="Gene3D" id="3.40.50.1910">
    <property type="match status" value="1"/>
</dbReference>
<name>A0A183ILN6_9BILA</name>
<dbReference type="InterPro" id="IPR043154">
    <property type="entry name" value="Sec-1-like_dom1"/>
</dbReference>
<dbReference type="FunFam" id="3.40.50.2060:FF:000003">
    <property type="entry name" value="vacuolar protein sorting-associated protein 45 isoform X1"/>
    <property type="match status" value="1"/>
</dbReference>
<proteinExistence type="inferred from homology"/>
<sequence length="547" mass="62136">MTNLVESVRQYIAEMMRISGPGMKVLLMDKETTSIISCVYAQSEIMQKETYLFERIDSGILREPIRHLKCIAFLRPTSENVALLAQEFRSPRYGQYFVYFSNVISKADVKILAEADEQEVVREMQEFFADFVALSPHLFTLNLPNCYHYLSLSPVALKTSTQSVASVLLALRKTASMRYQGSSEAAKRLAENIQSLINKESTLFKFKTKSDDGTLLLILDRRGDPVTPLLNKWTYEAMVHELIGIKNNRVHLVASGGSGDADREIILNPLQDHFYNKCMYLNFGEIGQQVREVLNEYQKKAETHQKIESISDIKTFIEHYPEFKKFSGTVEKHVLLISELNRLVDAYNLLEISELEQQIACRDEQSSSQQRIRALLRHEKTSDLDATRLVMLYALRYGSSSASGELRSLVELLRKRGVPEKYCQAVRSLLEFSSGIPENAPEGTLGNIDPIRMTKKLIRDFKGVENIYIQHQPRLVEILDQIAKGKLMDSLYPYVESSPILPRVSEVIIFMIGGATFEESLAVHNFNMSSSSVRAVLGGTNIHNARR</sequence>
<dbReference type="PIRSF" id="PIRSF005715">
    <property type="entry name" value="VPS45_Sec1"/>
    <property type="match status" value="1"/>
</dbReference>
<accession>A0A183ILN6</accession>
<dbReference type="WBParaSite" id="SBAD_0000472401-mRNA-1">
    <property type="protein sequence ID" value="SBAD_0000472401-mRNA-1"/>
    <property type="gene ID" value="SBAD_0000472401"/>
</dbReference>
<dbReference type="InterPro" id="IPR001619">
    <property type="entry name" value="Sec1-like"/>
</dbReference>
<protein>
    <submittedName>
        <fullName evidence="4">Vacuolar protein sorting-associated protein 45</fullName>
    </submittedName>
</protein>
<evidence type="ECO:0000313" key="3">
    <source>
        <dbReference type="Proteomes" id="UP000270296"/>
    </source>
</evidence>
<comment type="similarity">
    <text evidence="1">Belongs to the STXBP/unc-18/SEC1 family.</text>
</comment>
<dbReference type="OrthoDB" id="10266265at2759"/>